<evidence type="ECO:0008006" key="5">
    <source>
        <dbReference type="Google" id="ProtNLM"/>
    </source>
</evidence>
<dbReference type="RefSeq" id="WP_074298372.1">
    <property type="nucleotide sequence ID" value="NZ_FSRU01000002.1"/>
</dbReference>
<proteinExistence type="predicted"/>
<evidence type="ECO:0000313" key="3">
    <source>
        <dbReference type="EMBL" id="SIO57791.1"/>
    </source>
</evidence>
<feature type="compositionally biased region" description="Polar residues" evidence="1">
    <location>
        <begin position="40"/>
        <end position="49"/>
    </location>
</feature>
<dbReference type="EMBL" id="FSRU01000002">
    <property type="protein sequence ID" value="SIO57791.1"/>
    <property type="molecule type" value="Genomic_DNA"/>
</dbReference>
<evidence type="ECO:0000256" key="2">
    <source>
        <dbReference type="SAM" id="SignalP"/>
    </source>
</evidence>
<sequence>MKNTLLAALLVAASATLAAPAFASGYGPAPFYRPAVGAPASQQGQNAQTVAAERANADANAYGGVNAPSSQSGNRQPVAASQAN</sequence>
<organism evidence="3 4">
    <name type="scientific">Paraburkholderia phenazinium</name>
    <dbReference type="NCBI Taxonomy" id="60549"/>
    <lineage>
        <taxon>Bacteria</taxon>
        <taxon>Pseudomonadati</taxon>
        <taxon>Pseudomonadota</taxon>
        <taxon>Betaproteobacteria</taxon>
        <taxon>Burkholderiales</taxon>
        <taxon>Burkholderiaceae</taxon>
        <taxon>Paraburkholderia</taxon>
    </lineage>
</organism>
<evidence type="ECO:0000313" key="4">
    <source>
        <dbReference type="Proteomes" id="UP000185151"/>
    </source>
</evidence>
<dbReference type="AlphaFoldDB" id="A0A1N6KMK7"/>
<reference evidence="3 4" key="1">
    <citation type="submission" date="2016-11" db="EMBL/GenBank/DDBJ databases">
        <authorList>
            <person name="Jaros S."/>
            <person name="Januszkiewicz K."/>
            <person name="Wedrychowicz H."/>
        </authorList>
    </citation>
    <scope>NUCLEOTIDE SEQUENCE [LARGE SCALE GENOMIC DNA]</scope>
    <source>
        <strain evidence="3 4">GAS95</strain>
    </source>
</reference>
<feature type="chain" id="PRO_5012658659" description="PXPV repeat-containing protein" evidence="2">
    <location>
        <begin position="24"/>
        <end position="84"/>
    </location>
</feature>
<gene>
    <name evidence="3" type="ORF">SAMN05444165_3955</name>
</gene>
<protein>
    <recommendedName>
        <fullName evidence="5">PXPV repeat-containing protein</fullName>
    </recommendedName>
</protein>
<accession>A0A1N6KMK7</accession>
<feature type="compositionally biased region" description="Polar residues" evidence="1">
    <location>
        <begin position="67"/>
        <end position="84"/>
    </location>
</feature>
<feature type="signal peptide" evidence="2">
    <location>
        <begin position="1"/>
        <end position="23"/>
    </location>
</feature>
<feature type="compositionally biased region" description="Low complexity" evidence="1">
    <location>
        <begin position="51"/>
        <end position="61"/>
    </location>
</feature>
<keyword evidence="2" id="KW-0732">Signal</keyword>
<feature type="region of interest" description="Disordered" evidence="1">
    <location>
        <begin position="35"/>
        <end position="84"/>
    </location>
</feature>
<dbReference type="Proteomes" id="UP000185151">
    <property type="component" value="Unassembled WGS sequence"/>
</dbReference>
<evidence type="ECO:0000256" key="1">
    <source>
        <dbReference type="SAM" id="MobiDB-lite"/>
    </source>
</evidence>
<name>A0A1N6KMK7_9BURK</name>
<keyword evidence="4" id="KW-1185">Reference proteome</keyword>